<feature type="compositionally biased region" description="Low complexity" evidence="1">
    <location>
        <begin position="56"/>
        <end position="65"/>
    </location>
</feature>
<dbReference type="Pfam" id="PF10253">
    <property type="entry name" value="PRCC"/>
    <property type="match status" value="1"/>
</dbReference>
<dbReference type="STRING" id="1168221.R7YRJ7"/>
<dbReference type="GeneID" id="19900976"/>
<dbReference type="PANTHER" id="PTHR13621">
    <property type="entry name" value="PROLINE-RICH PROTEIN PRCC"/>
    <property type="match status" value="1"/>
</dbReference>
<dbReference type="RefSeq" id="XP_007779751.1">
    <property type="nucleotide sequence ID" value="XM_007781561.1"/>
</dbReference>
<feature type="region of interest" description="Disordered" evidence="1">
    <location>
        <begin position="397"/>
        <end position="417"/>
    </location>
</feature>
<organism evidence="2 3">
    <name type="scientific">Coniosporium apollinis (strain CBS 100218)</name>
    <name type="common">Rock-inhabiting black yeast</name>
    <dbReference type="NCBI Taxonomy" id="1168221"/>
    <lineage>
        <taxon>Eukaryota</taxon>
        <taxon>Fungi</taxon>
        <taxon>Dikarya</taxon>
        <taxon>Ascomycota</taxon>
        <taxon>Pezizomycotina</taxon>
        <taxon>Dothideomycetes</taxon>
        <taxon>Dothideomycetes incertae sedis</taxon>
        <taxon>Coniosporium</taxon>
    </lineage>
</organism>
<sequence length="417" mass="43306">MVLVSYSDSETSDTETTAAPAPAPKEPPKPTTSSKPAFQKVVDRSHPHKIRVTLPSTTTASTAATDDIEQEAPPAKKARTGGGAFGGFNSFLPAPKRSQAVTKSTGDGAGESKRGLGRGLGSGISLKTGAAPGFSREPMPEAETSLEDSKETGFEESAAPEGSPLAESSVLPADGQDGAQEVKLVGKPMMFKPLSVARKPQKKKKPVPAASISTGGSGIAALDPTAPAARPAPAPKPRASLFSISQEEATAPAPASNEEYTPLIYTAETSVTTSDTPYPPDAPLDSSTDTEAIPPPTSHDLPPTDRGPQSLDTIASDLNLSESARRQLFGRQRGKGSAQSAPAINVLNFNTDAEYAANEALRAAGETVQHNPVRAIAPGKHSLKQLVSAASTQREALEEHFASGKRNKREAGSKYGW</sequence>
<gene>
    <name evidence="2" type="ORF">W97_03665</name>
</gene>
<evidence type="ECO:0000313" key="3">
    <source>
        <dbReference type="Proteomes" id="UP000016924"/>
    </source>
</evidence>
<dbReference type="OrthoDB" id="2555634at2759"/>
<evidence type="ECO:0008006" key="4">
    <source>
        <dbReference type="Google" id="ProtNLM"/>
    </source>
</evidence>
<name>R7YRJ7_CONA1</name>
<dbReference type="GO" id="GO:0005634">
    <property type="term" value="C:nucleus"/>
    <property type="evidence" value="ECO:0007669"/>
    <property type="project" value="TreeGrafter"/>
</dbReference>
<reference evidence="3" key="1">
    <citation type="submission" date="2012-06" db="EMBL/GenBank/DDBJ databases">
        <title>The genome sequence of Coniosporium apollinis CBS 100218.</title>
        <authorList>
            <consortium name="The Broad Institute Genome Sequencing Platform"/>
            <person name="Cuomo C."/>
            <person name="Gorbushina A."/>
            <person name="Noack S."/>
            <person name="Walker B."/>
            <person name="Young S.K."/>
            <person name="Zeng Q."/>
            <person name="Gargeya S."/>
            <person name="Fitzgerald M."/>
            <person name="Haas B."/>
            <person name="Abouelleil A."/>
            <person name="Alvarado L."/>
            <person name="Arachchi H.M."/>
            <person name="Berlin A.M."/>
            <person name="Chapman S.B."/>
            <person name="Goldberg J."/>
            <person name="Griggs A."/>
            <person name="Gujja S."/>
            <person name="Hansen M."/>
            <person name="Howarth C."/>
            <person name="Imamovic A."/>
            <person name="Larimer J."/>
            <person name="McCowan C."/>
            <person name="Montmayeur A."/>
            <person name="Murphy C."/>
            <person name="Neiman D."/>
            <person name="Pearson M."/>
            <person name="Priest M."/>
            <person name="Roberts A."/>
            <person name="Saif S."/>
            <person name="Shea T."/>
            <person name="Sisk P."/>
            <person name="Sykes S."/>
            <person name="Wortman J."/>
            <person name="Nusbaum C."/>
            <person name="Birren B."/>
        </authorList>
    </citation>
    <scope>NUCLEOTIDE SEQUENCE [LARGE SCALE GENOMIC DNA]</scope>
    <source>
        <strain evidence="3">CBS 100218</strain>
    </source>
</reference>
<protein>
    <recommendedName>
        <fullName evidence="4">Mitotic checkpoint regulator, MAD2B-interacting-domain-containing protein</fullName>
    </recommendedName>
</protein>
<keyword evidence="3" id="KW-1185">Reference proteome</keyword>
<feature type="region of interest" description="Disordered" evidence="1">
    <location>
        <begin position="193"/>
        <end position="312"/>
    </location>
</feature>
<dbReference type="eggNOG" id="ENOG502RR3S">
    <property type="taxonomic scope" value="Eukaryota"/>
</dbReference>
<dbReference type="HOGENOM" id="CLU_043185_0_0_1"/>
<feature type="compositionally biased region" description="Low complexity" evidence="1">
    <location>
        <begin position="220"/>
        <end position="229"/>
    </location>
</feature>
<dbReference type="PANTHER" id="PTHR13621:SF2">
    <property type="entry name" value="PROLINE-RICH PROTEIN PRCC"/>
    <property type="match status" value="1"/>
</dbReference>
<dbReference type="Proteomes" id="UP000016924">
    <property type="component" value="Unassembled WGS sequence"/>
</dbReference>
<dbReference type="OMA" id="KPLMFRP"/>
<feature type="region of interest" description="Disordered" evidence="1">
    <location>
        <begin position="1"/>
        <end position="176"/>
    </location>
</feature>
<evidence type="ECO:0000256" key="1">
    <source>
        <dbReference type="SAM" id="MobiDB-lite"/>
    </source>
</evidence>
<accession>R7YRJ7</accession>
<dbReference type="InterPro" id="IPR018800">
    <property type="entry name" value="PRCC"/>
</dbReference>
<feature type="compositionally biased region" description="Polar residues" evidence="1">
    <location>
        <begin position="267"/>
        <end position="276"/>
    </location>
</feature>
<proteinExistence type="predicted"/>
<evidence type="ECO:0000313" key="2">
    <source>
        <dbReference type="EMBL" id="EON64434.1"/>
    </source>
</evidence>
<dbReference type="EMBL" id="JH767568">
    <property type="protein sequence ID" value="EON64434.1"/>
    <property type="molecule type" value="Genomic_DNA"/>
</dbReference>
<dbReference type="AlphaFoldDB" id="R7YRJ7"/>